<dbReference type="AlphaFoldDB" id="A0A4Y8RA29"/>
<dbReference type="Pfam" id="PF25989">
    <property type="entry name" value="YknX_C"/>
    <property type="match status" value="1"/>
</dbReference>
<dbReference type="GO" id="GO:1990281">
    <property type="term" value="C:efflux pump complex"/>
    <property type="evidence" value="ECO:0007669"/>
    <property type="project" value="TreeGrafter"/>
</dbReference>
<dbReference type="Gene3D" id="2.40.30.170">
    <property type="match status" value="1"/>
</dbReference>
<keyword evidence="7" id="KW-1185">Reference proteome</keyword>
<dbReference type="PANTHER" id="PTHR30469">
    <property type="entry name" value="MULTIDRUG RESISTANCE PROTEIN MDTA"/>
    <property type="match status" value="1"/>
</dbReference>
<evidence type="ECO:0000313" key="7">
    <source>
        <dbReference type="Proteomes" id="UP000298179"/>
    </source>
</evidence>
<dbReference type="Gene3D" id="1.10.287.470">
    <property type="entry name" value="Helix hairpin bin"/>
    <property type="match status" value="1"/>
</dbReference>
<dbReference type="Gene3D" id="2.40.50.100">
    <property type="match status" value="1"/>
</dbReference>
<proteinExistence type="inferred from homology"/>
<accession>A0A4Y8RA29</accession>
<feature type="domain" description="CusB-like beta-barrel" evidence="4">
    <location>
        <begin position="230"/>
        <end position="296"/>
    </location>
</feature>
<feature type="chain" id="PRO_5021448387" evidence="3">
    <location>
        <begin position="16"/>
        <end position="385"/>
    </location>
</feature>
<name>A0A4Y8RA29_9HYPH</name>
<dbReference type="InterPro" id="IPR006143">
    <property type="entry name" value="RND_pump_MFP"/>
</dbReference>
<evidence type="ECO:0000256" key="1">
    <source>
        <dbReference type="ARBA" id="ARBA00009477"/>
    </source>
</evidence>
<protein>
    <submittedName>
        <fullName evidence="6">Efflux RND transporter periplasmic adaptor subunit</fullName>
    </submittedName>
</protein>
<organism evidence="6 7">
    <name type="scientific">Jiella endophytica</name>
    <dbReference type="NCBI Taxonomy" id="2558362"/>
    <lineage>
        <taxon>Bacteria</taxon>
        <taxon>Pseudomonadati</taxon>
        <taxon>Pseudomonadota</taxon>
        <taxon>Alphaproteobacteria</taxon>
        <taxon>Hyphomicrobiales</taxon>
        <taxon>Aurantimonadaceae</taxon>
        <taxon>Jiella</taxon>
    </lineage>
</organism>
<evidence type="ECO:0000259" key="4">
    <source>
        <dbReference type="Pfam" id="PF25954"/>
    </source>
</evidence>
<dbReference type="Gene3D" id="2.40.420.20">
    <property type="match status" value="1"/>
</dbReference>
<keyword evidence="3" id="KW-0732">Signal</keyword>
<dbReference type="InterPro" id="IPR058637">
    <property type="entry name" value="YknX-like_C"/>
</dbReference>
<dbReference type="InterPro" id="IPR058792">
    <property type="entry name" value="Beta-barrel_RND_2"/>
</dbReference>
<evidence type="ECO:0000256" key="2">
    <source>
        <dbReference type="SAM" id="Coils"/>
    </source>
</evidence>
<reference evidence="6 7" key="1">
    <citation type="submission" date="2019-03" db="EMBL/GenBank/DDBJ databases">
        <title>Jiella endophytica sp. nov., a novel endophytic bacterium isolated from root of Ficus microcarpa Linn. f.</title>
        <authorList>
            <person name="Tuo L."/>
        </authorList>
    </citation>
    <scope>NUCLEOTIDE SEQUENCE [LARGE SCALE GENOMIC DNA]</scope>
    <source>
        <strain evidence="6 7">CBS5Q-3</strain>
    </source>
</reference>
<evidence type="ECO:0000256" key="3">
    <source>
        <dbReference type="SAM" id="SignalP"/>
    </source>
</evidence>
<comment type="similarity">
    <text evidence="1">Belongs to the membrane fusion protein (MFP) (TC 8.A.1) family.</text>
</comment>
<feature type="signal peptide" evidence="3">
    <location>
        <begin position="1"/>
        <end position="15"/>
    </location>
</feature>
<dbReference type="NCBIfam" id="TIGR01730">
    <property type="entry name" value="RND_mfp"/>
    <property type="match status" value="1"/>
</dbReference>
<dbReference type="Proteomes" id="UP000298179">
    <property type="component" value="Unassembled WGS sequence"/>
</dbReference>
<dbReference type="EMBL" id="SOZD01000010">
    <property type="protein sequence ID" value="TFF18273.1"/>
    <property type="molecule type" value="Genomic_DNA"/>
</dbReference>
<comment type="caution">
    <text evidence="6">The sequence shown here is derived from an EMBL/GenBank/DDBJ whole genome shotgun (WGS) entry which is preliminary data.</text>
</comment>
<dbReference type="Pfam" id="PF25954">
    <property type="entry name" value="Beta-barrel_RND_2"/>
    <property type="match status" value="1"/>
</dbReference>
<dbReference type="PANTHER" id="PTHR30469:SF15">
    <property type="entry name" value="HLYD FAMILY OF SECRETION PROTEINS"/>
    <property type="match status" value="1"/>
</dbReference>
<dbReference type="OrthoDB" id="7422354at2"/>
<dbReference type="SUPFAM" id="SSF111369">
    <property type="entry name" value="HlyD-like secretion proteins"/>
    <property type="match status" value="1"/>
</dbReference>
<dbReference type="GO" id="GO:0015562">
    <property type="term" value="F:efflux transmembrane transporter activity"/>
    <property type="evidence" value="ECO:0007669"/>
    <property type="project" value="TreeGrafter"/>
</dbReference>
<feature type="domain" description="YknX-like C-terminal permuted SH3-like" evidence="5">
    <location>
        <begin position="309"/>
        <end position="374"/>
    </location>
</feature>
<evidence type="ECO:0000259" key="5">
    <source>
        <dbReference type="Pfam" id="PF25989"/>
    </source>
</evidence>
<evidence type="ECO:0000313" key="6">
    <source>
        <dbReference type="EMBL" id="TFF18273.1"/>
    </source>
</evidence>
<sequence>MAAMLLAAAPSAALAEDAVADSPKPPSISVVAARTGEIVETVDVTGTLMPRQSISVGADVDGLRILDLGADEGDSVAKGALLAELETDIIDSNIELNAAQIDRAEAAIAQAEAQITDAEASATEAEAALERSRPLAKKGIVGQDVLDQRIAAASSARARVSSARQGLAVAKADKAAQVAQRDQWLLKKSKAEVRAPTAGLVLSRSAKLGAIVSAGSGSLFEIARDGLIELEAAVSETALGRLAVGQKVEVYVAGRRQPVEGKVRLISPRVDQTTRLGIVDIALPKDAGGLHVGSFGRGVIEVAARSGVLVPRTAVVFEGDEAVVQVVENGVVKRRDVTLGLTTAETVEVRDGVAAGEEVVATAGAFVRDGDTVTPVKLADSGGIQ</sequence>
<gene>
    <name evidence="6" type="ORF">E3C22_22175</name>
</gene>
<keyword evidence="2" id="KW-0175">Coiled coil</keyword>
<feature type="coiled-coil region" evidence="2">
    <location>
        <begin position="82"/>
        <end position="128"/>
    </location>
</feature>